<dbReference type="PROSITE" id="PS00087">
    <property type="entry name" value="SOD_CU_ZN_1"/>
    <property type="match status" value="1"/>
</dbReference>
<comment type="catalytic activity">
    <reaction evidence="2">
        <text>2 superoxide + 2 H(+) = H2O2 + O2</text>
        <dbReference type="Rhea" id="RHEA:20696"/>
        <dbReference type="ChEBI" id="CHEBI:15378"/>
        <dbReference type="ChEBI" id="CHEBI:15379"/>
        <dbReference type="ChEBI" id="CHEBI:16240"/>
        <dbReference type="ChEBI" id="CHEBI:18421"/>
        <dbReference type="EC" id="1.15.1.1"/>
    </reaction>
</comment>
<dbReference type="PANTHER" id="PTHR10003">
    <property type="entry name" value="SUPEROXIDE DISMUTASE CU-ZN -RELATED"/>
    <property type="match status" value="1"/>
</dbReference>
<keyword evidence="2" id="KW-0479">Metal-binding</keyword>
<dbReference type="InterPro" id="IPR018152">
    <property type="entry name" value="SOD_Cu/Zn_BS"/>
</dbReference>
<evidence type="ECO:0000256" key="1">
    <source>
        <dbReference type="ARBA" id="ARBA00010457"/>
    </source>
</evidence>
<dbReference type="PRINTS" id="PR00068">
    <property type="entry name" value="CUZNDISMTASE"/>
</dbReference>
<dbReference type="AlphaFoldDB" id="A0A2N4TNN6"/>
<evidence type="ECO:0000256" key="4">
    <source>
        <dbReference type="SAM" id="SignalP"/>
    </source>
</evidence>
<dbReference type="OrthoDB" id="5431326at2"/>
<comment type="function">
    <text evidence="2">Destroys radicals which are normally produced within the cells and which are toxic to biological systems.</text>
</comment>
<dbReference type="PROSITE" id="PS00332">
    <property type="entry name" value="SOD_CU_ZN_2"/>
    <property type="match status" value="1"/>
</dbReference>
<feature type="chain" id="PRO_5014678498" description="Superoxide dismutase [Cu-Zn]" evidence="4">
    <location>
        <begin position="23"/>
        <end position="183"/>
    </location>
</feature>
<organism evidence="6 7">
    <name type="scientific">Ralstonia pickettii</name>
    <name type="common">Burkholderia pickettii</name>
    <dbReference type="NCBI Taxonomy" id="329"/>
    <lineage>
        <taxon>Bacteria</taxon>
        <taxon>Pseudomonadati</taxon>
        <taxon>Pseudomonadota</taxon>
        <taxon>Betaproteobacteria</taxon>
        <taxon>Burkholderiales</taxon>
        <taxon>Burkholderiaceae</taxon>
        <taxon>Ralstonia</taxon>
    </lineage>
</organism>
<gene>
    <name evidence="6" type="ORF">C0Q88_17105</name>
</gene>
<sequence length="183" mass="17947">MKQLVIALAAIGLMAGCASNSASTAKAGNAGEGAMAASAVLAPKSGSTVQGSVKLAQQGDNRVAMAVDISGLPANGMFGFHVHEKGDCSSPDGNSAGGHFNPTGQQHGDPRQGAHHAGDIPMLQSDANGKAVGSIVLSGVTLSPGPTSLVGHALIVHAGKDDYMTQPTGNSGGRVACGVIVAN</sequence>
<comment type="cofactor">
    <cofactor evidence="2">
        <name>Cu cation</name>
        <dbReference type="ChEBI" id="CHEBI:23378"/>
    </cofactor>
    <text evidence="2">Binds 1 copper ion per subunit.</text>
</comment>
<dbReference type="PROSITE" id="PS51257">
    <property type="entry name" value="PROKAR_LIPOPROTEIN"/>
    <property type="match status" value="1"/>
</dbReference>
<dbReference type="RefSeq" id="WP_102066594.1">
    <property type="nucleotide sequence ID" value="NZ_PKQE01000004.1"/>
</dbReference>
<dbReference type="Proteomes" id="UP000234456">
    <property type="component" value="Unassembled WGS sequence"/>
</dbReference>
<proteinExistence type="inferred from homology"/>
<accession>A0A2N4TNN6</accession>
<dbReference type="Gene3D" id="2.60.40.200">
    <property type="entry name" value="Superoxide dismutase, copper/zinc binding domain"/>
    <property type="match status" value="1"/>
</dbReference>
<comment type="similarity">
    <text evidence="1 2">Belongs to the Cu-Zn superoxide dismutase family.</text>
</comment>
<dbReference type="EMBL" id="PKQE01000004">
    <property type="protein sequence ID" value="PLC41318.1"/>
    <property type="molecule type" value="Genomic_DNA"/>
</dbReference>
<dbReference type="CDD" id="cd00305">
    <property type="entry name" value="Cu-Zn_Superoxide_Dismutase"/>
    <property type="match status" value="1"/>
</dbReference>
<dbReference type="EC" id="1.15.1.1" evidence="2"/>
<feature type="signal peptide" evidence="4">
    <location>
        <begin position="1"/>
        <end position="22"/>
    </location>
</feature>
<evidence type="ECO:0000313" key="6">
    <source>
        <dbReference type="EMBL" id="PLC41318.1"/>
    </source>
</evidence>
<protein>
    <recommendedName>
        <fullName evidence="2">Superoxide dismutase [Cu-Zn]</fullName>
        <ecNumber evidence="2">1.15.1.1</ecNumber>
    </recommendedName>
</protein>
<keyword evidence="2" id="KW-0862">Zinc</keyword>
<feature type="domain" description="Superoxide dismutase copper/zinc binding" evidence="5">
    <location>
        <begin position="49"/>
        <end position="180"/>
    </location>
</feature>
<reference evidence="6 7" key="1">
    <citation type="submission" date="2017-12" db="EMBL/GenBank/DDBJ databases">
        <title>Draft genome sequence of Ralstonia pickettii 52.</title>
        <authorList>
            <person name="Zheng B."/>
        </authorList>
    </citation>
    <scope>NUCLEOTIDE SEQUENCE [LARGE SCALE GENOMIC DNA]</scope>
    <source>
        <strain evidence="6 7">52</strain>
    </source>
</reference>
<feature type="compositionally biased region" description="Basic and acidic residues" evidence="3">
    <location>
        <begin position="108"/>
        <end position="118"/>
    </location>
</feature>
<feature type="region of interest" description="Disordered" evidence="3">
    <location>
        <begin position="86"/>
        <end position="125"/>
    </location>
</feature>
<dbReference type="Pfam" id="PF00080">
    <property type="entry name" value="Sod_Cu"/>
    <property type="match status" value="1"/>
</dbReference>
<evidence type="ECO:0000256" key="2">
    <source>
        <dbReference type="RuleBase" id="RU000393"/>
    </source>
</evidence>
<dbReference type="GO" id="GO:0004784">
    <property type="term" value="F:superoxide dismutase activity"/>
    <property type="evidence" value="ECO:0007669"/>
    <property type="project" value="UniProtKB-EC"/>
</dbReference>
<name>A0A2N4TNN6_RALPI</name>
<keyword evidence="2" id="KW-0186">Copper</keyword>
<comment type="caution">
    <text evidence="6">The sequence shown here is derived from an EMBL/GenBank/DDBJ whole genome shotgun (WGS) entry which is preliminary data.</text>
</comment>
<comment type="cofactor">
    <cofactor evidence="2">
        <name>Zn(2+)</name>
        <dbReference type="ChEBI" id="CHEBI:29105"/>
    </cofactor>
    <text evidence="2">Binds 1 zinc ion per subunit.</text>
</comment>
<dbReference type="InterPro" id="IPR001424">
    <property type="entry name" value="SOD_Cu_Zn_dom"/>
</dbReference>
<evidence type="ECO:0000256" key="3">
    <source>
        <dbReference type="SAM" id="MobiDB-lite"/>
    </source>
</evidence>
<dbReference type="InterPro" id="IPR036423">
    <property type="entry name" value="SOD-like_Cu/Zn_dom_sf"/>
</dbReference>
<keyword evidence="4" id="KW-0732">Signal</keyword>
<dbReference type="GO" id="GO:0005507">
    <property type="term" value="F:copper ion binding"/>
    <property type="evidence" value="ECO:0007669"/>
    <property type="project" value="InterPro"/>
</dbReference>
<dbReference type="SUPFAM" id="SSF49329">
    <property type="entry name" value="Cu,Zn superoxide dismutase-like"/>
    <property type="match status" value="1"/>
</dbReference>
<dbReference type="InterPro" id="IPR024134">
    <property type="entry name" value="SOD_Cu/Zn_/chaperone"/>
</dbReference>
<evidence type="ECO:0000259" key="5">
    <source>
        <dbReference type="Pfam" id="PF00080"/>
    </source>
</evidence>
<keyword evidence="2" id="KW-0560">Oxidoreductase</keyword>
<evidence type="ECO:0000313" key="7">
    <source>
        <dbReference type="Proteomes" id="UP000234456"/>
    </source>
</evidence>